<evidence type="ECO:0000259" key="7">
    <source>
        <dbReference type="PROSITE" id="PS51767"/>
    </source>
</evidence>
<dbReference type="Gene3D" id="2.40.70.10">
    <property type="entry name" value="Acid Proteases"/>
    <property type="match status" value="2"/>
</dbReference>
<evidence type="ECO:0000256" key="5">
    <source>
        <dbReference type="SAM" id="Phobius"/>
    </source>
</evidence>
<dbReference type="PANTHER" id="PTHR47966">
    <property type="entry name" value="BETA-SITE APP-CLEAVING ENZYME, ISOFORM A-RELATED"/>
    <property type="match status" value="1"/>
</dbReference>
<evidence type="ECO:0000256" key="3">
    <source>
        <dbReference type="RuleBase" id="RU000454"/>
    </source>
</evidence>
<dbReference type="CDD" id="cd05471">
    <property type="entry name" value="pepsin_like"/>
    <property type="match status" value="1"/>
</dbReference>
<keyword evidence="2 3" id="KW-0064">Aspartyl protease</keyword>
<reference evidence="8" key="1">
    <citation type="submission" date="2023-03" db="EMBL/GenBank/DDBJ databases">
        <title>Massive genome expansion in bonnet fungi (Mycena s.s.) driven by repeated elements and novel gene families across ecological guilds.</title>
        <authorList>
            <consortium name="Lawrence Berkeley National Laboratory"/>
            <person name="Harder C.B."/>
            <person name="Miyauchi S."/>
            <person name="Viragh M."/>
            <person name="Kuo A."/>
            <person name="Thoen E."/>
            <person name="Andreopoulos B."/>
            <person name="Lu D."/>
            <person name="Skrede I."/>
            <person name="Drula E."/>
            <person name="Henrissat B."/>
            <person name="Morin E."/>
            <person name="Kohler A."/>
            <person name="Barry K."/>
            <person name="LaButti K."/>
            <person name="Morin E."/>
            <person name="Salamov A."/>
            <person name="Lipzen A."/>
            <person name="Mereny Z."/>
            <person name="Hegedus B."/>
            <person name="Baldrian P."/>
            <person name="Stursova M."/>
            <person name="Weitz H."/>
            <person name="Taylor A."/>
            <person name="Grigoriev I.V."/>
            <person name="Nagy L.G."/>
            <person name="Martin F."/>
            <person name="Kauserud H."/>
        </authorList>
    </citation>
    <scope>NUCLEOTIDE SEQUENCE</scope>
    <source>
        <strain evidence="8">CBHHK002</strain>
    </source>
</reference>
<keyword evidence="5" id="KW-0812">Transmembrane</keyword>
<dbReference type="InterPro" id="IPR034164">
    <property type="entry name" value="Pepsin-like_dom"/>
</dbReference>
<protein>
    <submittedName>
        <fullName evidence="8">Aspartic peptidase domain-containing protein</fullName>
    </submittedName>
</protein>
<gene>
    <name evidence="8" type="ORF">DFH08DRAFT_936509</name>
</gene>
<dbReference type="InterPro" id="IPR001461">
    <property type="entry name" value="Aspartic_peptidase_A1"/>
</dbReference>
<comment type="caution">
    <text evidence="8">The sequence shown here is derived from an EMBL/GenBank/DDBJ whole genome shotgun (WGS) entry which is preliminary data.</text>
</comment>
<evidence type="ECO:0000256" key="2">
    <source>
        <dbReference type="ARBA" id="ARBA00022750"/>
    </source>
</evidence>
<dbReference type="InterPro" id="IPR021109">
    <property type="entry name" value="Peptidase_aspartic_dom_sf"/>
</dbReference>
<keyword evidence="3" id="KW-0645">Protease</keyword>
<keyword evidence="6" id="KW-0732">Signal</keyword>
<organism evidence="8 9">
    <name type="scientific">Mycena albidolilacea</name>
    <dbReference type="NCBI Taxonomy" id="1033008"/>
    <lineage>
        <taxon>Eukaryota</taxon>
        <taxon>Fungi</taxon>
        <taxon>Dikarya</taxon>
        <taxon>Basidiomycota</taxon>
        <taxon>Agaricomycotina</taxon>
        <taxon>Agaricomycetes</taxon>
        <taxon>Agaricomycetidae</taxon>
        <taxon>Agaricales</taxon>
        <taxon>Marasmiineae</taxon>
        <taxon>Mycenaceae</taxon>
        <taxon>Mycena</taxon>
    </lineage>
</organism>
<dbReference type="GO" id="GO:0006508">
    <property type="term" value="P:proteolysis"/>
    <property type="evidence" value="ECO:0007669"/>
    <property type="project" value="UniProtKB-KW"/>
</dbReference>
<evidence type="ECO:0000256" key="6">
    <source>
        <dbReference type="SAM" id="SignalP"/>
    </source>
</evidence>
<dbReference type="PROSITE" id="PS51767">
    <property type="entry name" value="PEPTIDASE_A1"/>
    <property type="match status" value="1"/>
</dbReference>
<feature type="compositionally biased region" description="Low complexity" evidence="4">
    <location>
        <begin position="461"/>
        <end position="477"/>
    </location>
</feature>
<keyword evidence="5" id="KW-0472">Membrane</keyword>
<dbReference type="PANTHER" id="PTHR47966:SF51">
    <property type="entry name" value="BETA-SITE APP-CLEAVING ENZYME, ISOFORM A-RELATED"/>
    <property type="match status" value="1"/>
</dbReference>
<dbReference type="PRINTS" id="PR00792">
    <property type="entry name" value="PEPSIN"/>
</dbReference>
<evidence type="ECO:0000313" key="8">
    <source>
        <dbReference type="EMBL" id="KAJ7348639.1"/>
    </source>
</evidence>
<feature type="signal peptide" evidence="6">
    <location>
        <begin position="1"/>
        <end position="23"/>
    </location>
</feature>
<feature type="domain" description="Peptidase A1" evidence="7">
    <location>
        <begin position="51"/>
        <end position="400"/>
    </location>
</feature>
<comment type="similarity">
    <text evidence="1 3">Belongs to the peptidase A1 family.</text>
</comment>
<dbReference type="InterPro" id="IPR033121">
    <property type="entry name" value="PEPTIDASE_A1"/>
</dbReference>
<sequence length="527" mass="53480">MMPGAFSFSLLSFLFLFALESSAVQLSIHRPSPKAASDVNNNLINSDNLRYSTNITIGGNVVNVLIDTGSTDLWVMPPGGLTGFNDTGLSTTLRYGDGTNFVTGDIGIGAFELDGQFAVPAQAYLSGKSQAGEEADFAEGHFGILGLGFDTAGASRINTAIQTADGAASTRGQSVLSNIFAQNPSGSDYIGIALSRTGDGEGTADGSLTISEYDSDYEAVGSAPKISQAPPNSGVWSVVMDGFSVGGKKITWPTTLTTVAPAGKNVVLLDTGTTNILMPAAQVNAVYSSIPGAVFSPTSRIPLVQFSTTTDVWVVPCTAQVDVVATFGGQDFALHPLDVTDMQVLTSPDGTHNFTVCTNAFTDLGTIAAGETDALFGDSFLRNVYTAFDFGTGGPTKGTPFVQMLSTTDATKSAADLINVRRQSMANMPPELSPADLVKVFNGTLRAADAVPVATSSFAVSTPSATSAGGSNATPTGASGGGSSSGSGSGSTDAPQTDGKTGAAAGLFAPLGGVVVAVGMGVVSLLL</sequence>
<feature type="compositionally biased region" description="Gly residues" evidence="4">
    <location>
        <begin position="478"/>
        <end position="489"/>
    </location>
</feature>
<dbReference type="AlphaFoldDB" id="A0AAD7A396"/>
<evidence type="ECO:0000256" key="4">
    <source>
        <dbReference type="SAM" id="MobiDB-lite"/>
    </source>
</evidence>
<name>A0AAD7A396_9AGAR</name>
<feature type="region of interest" description="Disordered" evidence="4">
    <location>
        <begin position="461"/>
        <end position="500"/>
    </location>
</feature>
<keyword evidence="3" id="KW-0378">Hydrolase</keyword>
<keyword evidence="5" id="KW-1133">Transmembrane helix</keyword>
<keyword evidence="9" id="KW-1185">Reference proteome</keyword>
<feature type="chain" id="PRO_5042047117" evidence="6">
    <location>
        <begin position="24"/>
        <end position="527"/>
    </location>
</feature>
<accession>A0AAD7A396</accession>
<dbReference type="PROSITE" id="PS00141">
    <property type="entry name" value="ASP_PROTEASE"/>
    <property type="match status" value="2"/>
</dbReference>
<dbReference type="Proteomes" id="UP001218218">
    <property type="component" value="Unassembled WGS sequence"/>
</dbReference>
<dbReference type="InterPro" id="IPR001969">
    <property type="entry name" value="Aspartic_peptidase_AS"/>
</dbReference>
<dbReference type="EMBL" id="JARIHO010000017">
    <property type="protein sequence ID" value="KAJ7348639.1"/>
    <property type="molecule type" value="Genomic_DNA"/>
</dbReference>
<dbReference type="GO" id="GO:0004190">
    <property type="term" value="F:aspartic-type endopeptidase activity"/>
    <property type="evidence" value="ECO:0007669"/>
    <property type="project" value="UniProtKB-KW"/>
</dbReference>
<dbReference type="SUPFAM" id="SSF50630">
    <property type="entry name" value="Acid proteases"/>
    <property type="match status" value="1"/>
</dbReference>
<dbReference type="Pfam" id="PF00026">
    <property type="entry name" value="Asp"/>
    <property type="match status" value="1"/>
</dbReference>
<evidence type="ECO:0000256" key="1">
    <source>
        <dbReference type="ARBA" id="ARBA00007447"/>
    </source>
</evidence>
<evidence type="ECO:0000313" key="9">
    <source>
        <dbReference type="Proteomes" id="UP001218218"/>
    </source>
</evidence>
<feature type="transmembrane region" description="Helical" evidence="5">
    <location>
        <begin position="503"/>
        <end position="526"/>
    </location>
</feature>
<proteinExistence type="inferred from homology"/>